<dbReference type="InterPro" id="IPR011042">
    <property type="entry name" value="6-blade_b-propeller_TolB-like"/>
</dbReference>
<protein>
    <submittedName>
        <fullName evidence="2">Uncharacterized protein</fullName>
    </submittedName>
</protein>
<dbReference type="Proteomes" id="UP001596514">
    <property type="component" value="Unassembled WGS sequence"/>
</dbReference>
<sequence length="381" mass="40691">MNLLRDELHRIADEAPQIDLAERALKGARHRRAITLALVVATAVAMLTGGVVTVVTVVNGGLRGEGPIVLTPVPEVVPALPKKGVGPLARAYTHLCPPPTIDDTNCAGGRWRVVTTSGVTYELTAALGLRNVGKEVLLGPVAITQNGRRIAYYSEKQQTIEVRDLRSGRIWKAPLTISKDDLDGENFLRLSPDGLHLIYTNFGGRPRPYSVLIDIAGGETSALNGDWFPVSVGDGGSPVTLVRPYDSTTRIRVLGNEPVTVKDFTYSFSALGPDGRTLARIGSPRGRDAKPTPKRPRTIVTIDAVSGRENPEVTPQGIPEELSPSHLGGWVSHTEVTLLAVPALPGSGTPTLYSVNVHTGKTRQLRTFDSEITGVLPGLIG</sequence>
<gene>
    <name evidence="2" type="ORF">ACFQVD_24580</name>
</gene>
<comment type="caution">
    <text evidence="2">The sequence shown here is derived from an EMBL/GenBank/DDBJ whole genome shotgun (WGS) entry which is preliminary data.</text>
</comment>
<name>A0ABW2T580_9ACTN</name>
<dbReference type="RefSeq" id="WP_343975316.1">
    <property type="nucleotide sequence ID" value="NZ_BAAAGK010000130.1"/>
</dbReference>
<feature type="transmembrane region" description="Helical" evidence="1">
    <location>
        <begin position="33"/>
        <end position="58"/>
    </location>
</feature>
<proteinExistence type="predicted"/>
<keyword evidence="3" id="KW-1185">Reference proteome</keyword>
<dbReference type="SUPFAM" id="SSF82171">
    <property type="entry name" value="DPP6 N-terminal domain-like"/>
    <property type="match status" value="1"/>
</dbReference>
<dbReference type="EMBL" id="JBHTEE010000001">
    <property type="protein sequence ID" value="MFC7603290.1"/>
    <property type="molecule type" value="Genomic_DNA"/>
</dbReference>
<organism evidence="2 3">
    <name type="scientific">Streptosporangium amethystogenes subsp. fukuiense</name>
    <dbReference type="NCBI Taxonomy" id="698418"/>
    <lineage>
        <taxon>Bacteria</taxon>
        <taxon>Bacillati</taxon>
        <taxon>Actinomycetota</taxon>
        <taxon>Actinomycetes</taxon>
        <taxon>Streptosporangiales</taxon>
        <taxon>Streptosporangiaceae</taxon>
        <taxon>Streptosporangium</taxon>
    </lineage>
</organism>
<evidence type="ECO:0000256" key="1">
    <source>
        <dbReference type="SAM" id="Phobius"/>
    </source>
</evidence>
<reference evidence="3" key="1">
    <citation type="journal article" date="2019" name="Int. J. Syst. Evol. Microbiol.">
        <title>The Global Catalogue of Microorganisms (GCM) 10K type strain sequencing project: providing services to taxonomists for standard genome sequencing and annotation.</title>
        <authorList>
            <consortium name="The Broad Institute Genomics Platform"/>
            <consortium name="The Broad Institute Genome Sequencing Center for Infectious Disease"/>
            <person name="Wu L."/>
            <person name="Ma J."/>
        </authorList>
    </citation>
    <scope>NUCLEOTIDE SEQUENCE [LARGE SCALE GENOMIC DNA]</scope>
    <source>
        <strain evidence="3">JCM 10083</strain>
    </source>
</reference>
<accession>A0ABW2T580</accession>
<keyword evidence="1" id="KW-1133">Transmembrane helix</keyword>
<evidence type="ECO:0000313" key="2">
    <source>
        <dbReference type="EMBL" id="MFC7603290.1"/>
    </source>
</evidence>
<keyword evidence="1" id="KW-0472">Membrane</keyword>
<keyword evidence="1" id="KW-0812">Transmembrane</keyword>
<dbReference type="Gene3D" id="2.120.10.30">
    <property type="entry name" value="TolB, C-terminal domain"/>
    <property type="match status" value="1"/>
</dbReference>
<evidence type="ECO:0000313" key="3">
    <source>
        <dbReference type="Proteomes" id="UP001596514"/>
    </source>
</evidence>